<feature type="region of interest" description="Disordered" evidence="2">
    <location>
        <begin position="410"/>
        <end position="459"/>
    </location>
</feature>
<dbReference type="Pfam" id="PF03108">
    <property type="entry name" value="DBD_Tnp_Mut"/>
    <property type="match status" value="1"/>
</dbReference>
<reference evidence="4 5" key="3">
    <citation type="submission" date="2019-11" db="EMBL/GenBank/DDBJ databases">
        <title>A de novo genome assembly of a pear dwarfing rootstock.</title>
        <authorList>
            <person name="Wang F."/>
            <person name="Wang J."/>
            <person name="Li S."/>
            <person name="Zhang Y."/>
            <person name="Fang M."/>
            <person name="Ma L."/>
            <person name="Zhao Y."/>
            <person name="Jiang S."/>
        </authorList>
    </citation>
    <scope>NUCLEOTIDE SEQUENCE [LARGE SCALE GENOMIC DNA]</scope>
    <source>
        <strain evidence="4">S2</strain>
        <tissue evidence="4">Leaf</tissue>
    </source>
</reference>
<reference evidence="4 5" key="1">
    <citation type="submission" date="2019-09" db="EMBL/GenBank/DDBJ databases">
        <authorList>
            <person name="Ou C."/>
        </authorList>
    </citation>
    <scope>NUCLEOTIDE SEQUENCE [LARGE SCALE GENOMIC DNA]</scope>
    <source>
        <strain evidence="4">S2</strain>
        <tissue evidence="4">Leaf</tissue>
    </source>
</reference>
<gene>
    <name evidence="4" type="ORF">D8674_002463</name>
</gene>
<dbReference type="InterPro" id="IPR004332">
    <property type="entry name" value="Transposase_MuDR"/>
</dbReference>
<protein>
    <recommendedName>
        <fullName evidence="3">CCHC-type domain-containing protein</fullName>
    </recommendedName>
</protein>
<keyword evidence="1" id="KW-0863">Zinc-finger</keyword>
<keyword evidence="1" id="KW-0479">Metal-binding</keyword>
<organism evidence="4 5">
    <name type="scientific">Pyrus ussuriensis x Pyrus communis</name>
    <dbReference type="NCBI Taxonomy" id="2448454"/>
    <lineage>
        <taxon>Eukaryota</taxon>
        <taxon>Viridiplantae</taxon>
        <taxon>Streptophyta</taxon>
        <taxon>Embryophyta</taxon>
        <taxon>Tracheophyta</taxon>
        <taxon>Spermatophyta</taxon>
        <taxon>Magnoliopsida</taxon>
        <taxon>eudicotyledons</taxon>
        <taxon>Gunneridae</taxon>
        <taxon>Pentapetalae</taxon>
        <taxon>rosids</taxon>
        <taxon>fabids</taxon>
        <taxon>Rosales</taxon>
        <taxon>Rosaceae</taxon>
        <taxon>Amygdaloideae</taxon>
        <taxon>Maleae</taxon>
        <taxon>Pyrus</taxon>
    </lineage>
</organism>
<dbReference type="InterPro" id="IPR001878">
    <property type="entry name" value="Znf_CCHC"/>
</dbReference>
<dbReference type="EMBL" id="SMOL01000695">
    <property type="protein sequence ID" value="KAB2601458.1"/>
    <property type="molecule type" value="Genomic_DNA"/>
</dbReference>
<reference evidence="5" key="2">
    <citation type="submission" date="2019-10" db="EMBL/GenBank/DDBJ databases">
        <title>A de novo genome assembly of a pear dwarfing rootstock.</title>
        <authorList>
            <person name="Wang F."/>
            <person name="Wang J."/>
            <person name="Li S."/>
            <person name="Zhang Y."/>
            <person name="Fang M."/>
            <person name="Ma L."/>
            <person name="Zhao Y."/>
            <person name="Jiang S."/>
        </authorList>
    </citation>
    <scope>NUCLEOTIDE SEQUENCE [LARGE SCALE GENOMIC DNA]</scope>
</reference>
<keyword evidence="5" id="KW-1185">Reference proteome</keyword>
<dbReference type="PROSITE" id="PS50158">
    <property type="entry name" value="ZF_CCHC"/>
    <property type="match status" value="1"/>
</dbReference>
<evidence type="ECO:0000259" key="3">
    <source>
        <dbReference type="PROSITE" id="PS50158"/>
    </source>
</evidence>
<accession>A0A5N5FEC7</accession>
<evidence type="ECO:0000313" key="4">
    <source>
        <dbReference type="EMBL" id="KAB2601458.1"/>
    </source>
</evidence>
<dbReference type="AlphaFoldDB" id="A0A5N5FEC7"/>
<dbReference type="GO" id="GO:0008270">
    <property type="term" value="F:zinc ion binding"/>
    <property type="evidence" value="ECO:0007669"/>
    <property type="project" value="UniProtKB-KW"/>
</dbReference>
<dbReference type="OrthoDB" id="1183884at2759"/>
<feature type="compositionally biased region" description="Basic and acidic residues" evidence="2">
    <location>
        <begin position="415"/>
        <end position="425"/>
    </location>
</feature>
<evidence type="ECO:0000313" key="5">
    <source>
        <dbReference type="Proteomes" id="UP000327157"/>
    </source>
</evidence>
<comment type="caution">
    <text evidence="4">The sequence shown here is derived from an EMBL/GenBank/DDBJ whole genome shotgun (WGS) entry which is preliminary data.</text>
</comment>
<sequence>MTNLTILIKYDGKWVNSLYKGGKTKALVVSEKLTYEELRDRLYGLMKVDPNEYGIIMKAVYSGKSHPYPAEVVDDNDVAAFICESVARDWKIPLCITLERRVLASGSGSNQQAPIGLATHTTKSHSLDPHTQHEEQNSFDFISSRMPMDFSSGTQANSDCVDGLIHDDFENDKEHDNIEVDVEQNNLQLSEVPQPNLQFDDLPHDSGRFDNMYHENMQFCDHHLNPPKSLPRARSWRKLTEETVNRMLNSGLKAGGDMELGSVYKSKKDLQKMLALAAIKRSFEFKVKRSTRKRFAVECVNDNCTWKVHATKSPNSDYFMITKYDSRHSCSSDAKNLSSLDAKNGSHRQASSLLIGEFVKSKYKGVLCQCKPKNIIEDVQKDLGVNISYSTAKRVLDCALKDIGVSSPELSSKQRSSERCKKERTLSQPKKMSRGEEQSTRNCGKCGSTGHYRKTCKNPTTLHLNSESEFAA</sequence>
<dbReference type="Proteomes" id="UP000327157">
    <property type="component" value="Chromosome 10"/>
</dbReference>
<keyword evidence="1" id="KW-0862">Zinc</keyword>
<evidence type="ECO:0000256" key="2">
    <source>
        <dbReference type="SAM" id="MobiDB-lite"/>
    </source>
</evidence>
<proteinExistence type="predicted"/>
<dbReference type="GO" id="GO:0003676">
    <property type="term" value="F:nucleic acid binding"/>
    <property type="evidence" value="ECO:0007669"/>
    <property type="project" value="InterPro"/>
</dbReference>
<name>A0A5N5FEC7_9ROSA</name>
<evidence type="ECO:0000256" key="1">
    <source>
        <dbReference type="PROSITE-ProRule" id="PRU00047"/>
    </source>
</evidence>
<dbReference type="PANTHER" id="PTHR31973:SF113">
    <property type="entry name" value="PROTEIN FAR1-RELATED SEQUENCE 5-LIKE"/>
    <property type="match status" value="1"/>
</dbReference>
<feature type="domain" description="CCHC-type" evidence="3">
    <location>
        <begin position="443"/>
        <end position="458"/>
    </location>
</feature>
<dbReference type="PANTHER" id="PTHR31973">
    <property type="entry name" value="POLYPROTEIN, PUTATIVE-RELATED"/>
    <property type="match status" value="1"/>
</dbReference>